<dbReference type="EMBL" id="PJNB01000001">
    <property type="protein sequence ID" value="PKW13452.1"/>
    <property type="molecule type" value="Genomic_DNA"/>
</dbReference>
<name>A0A2N3XS40_SACSN</name>
<reference evidence="1" key="1">
    <citation type="submission" date="2017-12" db="EMBL/GenBank/DDBJ databases">
        <title>Sequencing the genomes of 1000 Actinobacteria strains.</title>
        <authorList>
            <person name="Klenk H.-P."/>
        </authorList>
    </citation>
    <scope>NUCLEOTIDE SEQUENCE [LARGE SCALE GENOMIC DNA]</scope>
    <source>
        <strain evidence="1">DSM 44228</strain>
    </source>
</reference>
<organism evidence="1 2">
    <name type="scientific">Saccharopolyspora spinosa</name>
    <dbReference type="NCBI Taxonomy" id="60894"/>
    <lineage>
        <taxon>Bacteria</taxon>
        <taxon>Bacillati</taxon>
        <taxon>Actinomycetota</taxon>
        <taxon>Actinomycetes</taxon>
        <taxon>Pseudonocardiales</taxon>
        <taxon>Pseudonocardiaceae</taxon>
        <taxon>Saccharopolyspora</taxon>
    </lineage>
</organism>
<evidence type="ECO:0008006" key="3">
    <source>
        <dbReference type="Google" id="ProtNLM"/>
    </source>
</evidence>
<dbReference type="RefSeq" id="WP_010313156.1">
    <property type="nucleotide sequence ID" value="NZ_CP061007.1"/>
</dbReference>
<sequence length="220" mass="25460">MSGDSAEWVLKTLSPARMAPYLAATANDVEAAFRLYQWNLAACAAFYSPLHWLEVALRNAMHETLRDHFGRECWWEVASLDRNGHAKIQEAEAKLKKRLDLAGRATTADDIVASLTFGFWVSLVSRGAGYDRKLWVPALHRAFPDFSDRRRKLHDELNPVRHFRNRIMHYEPIFNRRLTDYHSHIYRLLGYLSITLKVETRQFDRVPQVLAQRPDIGGAQ</sequence>
<protein>
    <recommendedName>
        <fullName evidence="3">Abi-like protein</fullName>
    </recommendedName>
</protein>
<evidence type="ECO:0000313" key="1">
    <source>
        <dbReference type="EMBL" id="PKW13452.1"/>
    </source>
</evidence>
<accession>A0A2N3XS40</accession>
<comment type="caution">
    <text evidence="1">The sequence shown here is derived from an EMBL/GenBank/DDBJ whole genome shotgun (WGS) entry which is preliminary data.</text>
</comment>
<dbReference type="AlphaFoldDB" id="A0A2N3XS40"/>
<dbReference type="Proteomes" id="UP000233786">
    <property type="component" value="Unassembled WGS sequence"/>
</dbReference>
<dbReference type="OrthoDB" id="3418622at2"/>
<proteinExistence type="predicted"/>
<evidence type="ECO:0000313" key="2">
    <source>
        <dbReference type="Proteomes" id="UP000233786"/>
    </source>
</evidence>
<keyword evidence="2" id="KW-1185">Reference proteome</keyword>
<gene>
    <name evidence="1" type="ORF">A8926_0983</name>
</gene>
<dbReference type="STRING" id="994479.GCA_000194155_06372"/>